<evidence type="ECO:0000256" key="2">
    <source>
        <dbReference type="ARBA" id="ARBA00022801"/>
    </source>
</evidence>
<dbReference type="SUPFAM" id="SSF56300">
    <property type="entry name" value="Metallo-dependent phosphatases"/>
    <property type="match status" value="1"/>
</dbReference>
<dbReference type="RefSeq" id="WP_338607853.1">
    <property type="nucleotide sequence ID" value="NZ_CP146275.1"/>
</dbReference>
<evidence type="ECO:0000259" key="5">
    <source>
        <dbReference type="Pfam" id="PF00149"/>
    </source>
</evidence>
<name>A0ABZ2I0J8_9HYPH</name>
<comment type="similarity">
    <text evidence="4">Belongs to the cyclic nucleotide phosphodiesterase class-III family.</text>
</comment>
<dbReference type="InterPro" id="IPR029052">
    <property type="entry name" value="Metallo-depent_PP-like"/>
</dbReference>
<evidence type="ECO:0000313" key="6">
    <source>
        <dbReference type="EMBL" id="WWT32428.1"/>
    </source>
</evidence>
<dbReference type="EMBL" id="CP146275">
    <property type="protein sequence ID" value="WWT32428.1"/>
    <property type="molecule type" value="Genomic_DNA"/>
</dbReference>
<dbReference type="InterPro" id="IPR050884">
    <property type="entry name" value="CNP_phosphodiesterase-III"/>
</dbReference>
<keyword evidence="2" id="KW-0378">Hydrolase</keyword>
<feature type="domain" description="Calcineurin-like phosphoesterase" evidence="5">
    <location>
        <begin position="3"/>
        <end position="195"/>
    </location>
</feature>
<dbReference type="InterPro" id="IPR004843">
    <property type="entry name" value="Calcineurin-like_PHP"/>
</dbReference>
<accession>A0ABZ2I0J8</accession>
<dbReference type="Pfam" id="PF00149">
    <property type="entry name" value="Metallophos"/>
    <property type="match status" value="1"/>
</dbReference>
<reference evidence="6 7" key="1">
    <citation type="submission" date="2024-02" db="EMBL/GenBank/DDBJ databases">
        <title>Complete genome sequence of Pelagibacterium nitratireducens ZH15.</title>
        <authorList>
            <person name="Zhao L.H."/>
        </authorList>
    </citation>
    <scope>NUCLEOTIDE SEQUENCE [LARGE SCALE GENOMIC DNA]</scope>
    <source>
        <strain evidence="6 7">ZH15</strain>
    </source>
</reference>
<keyword evidence="7" id="KW-1185">Reference proteome</keyword>
<proteinExistence type="inferred from homology"/>
<dbReference type="PANTHER" id="PTHR42988:SF2">
    <property type="entry name" value="CYCLIC NUCLEOTIDE PHOSPHODIESTERASE CBUA0032-RELATED"/>
    <property type="match status" value="1"/>
</dbReference>
<dbReference type="Gene3D" id="3.60.21.10">
    <property type="match status" value="1"/>
</dbReference>
<protein>
    <submittedName>
        <fullName evidence="6">Metallophosphoesterase</fullName>
    </submittedName>
</protein>
<organism evidence="6 7">
    <name type="scientific">Pelagibacterium nitratireducens</name>
    <dbReference type="NCBI Taxonomy" id="1046114"/>
    <lineage>
        <taxon>Bacteria</taxon>
        <taxon>Pseudomonadati</taxon>
        <taxon>Pseudomonadota</taxon>
        <taxon>Alphaproteobacteria</taxon>
        <taxon>Hyphomicrobiales</taxon>
        <taxon>Devosiaceae</taxon>
        <taxon>Pelagibacterium</taxon>
    </lineage>
</organism>
<evidence type="ECO:0000313" key="7">
    <source>
        <dbReference type="Proteomes" id="UP001369958"/>
    </source>
</evidence>
<evidence type="ECO:0000256" key="3">
    <source>
        <dbReference type="ARBA" id="ARBA00023004"/>
    </source>
</evidence>
<evidence type="ECO:0000256" key="4">
    <source>
        <dbReference type="ARBA" id="ARBA00025742"/>
    </source>
</evidence>
<gene>
    <name evidence="6" type="ORF">V6617_15670</name>
</gene>
<keyword evidence="3" id="KW-0408">Iron</keyword>
<evidence type="ECO:0000256" key="1">
    <source>
        <dbReference type="ARBA" id="ARBA00022723"/>
    </source>
</evidence>
<sequence>MLKLIHMTDLHLTGTGELHFGHDTHEATRQALDHARTHFADAGFVVITGDLANWGEVEAYRKLKGLLADYPLPVYLMIGNHDNRENFLSVFGERHRFDAPFMQYWVDHDRYRLLFLDTQTAGTAGGAFGSHRLRWLDQRLAESEREVLMFMHHHPTPTGAFAMDAKGVADWDAFHKVLARHSAKIRHIFHGHCHTDMQGHVEGISFSGLRSMGSQVYPDLSTDLVSRWEGAPHYAVALVGERSLVTHQQDFTYAGDVHTHPRGQFTDFVDNCAKRGVSVPDADPDPLEIAS</sequence>
<keyword evidence="1" id="KW-0479">Metal-binding</keyword>
<dbReference type="PANTHER" id="PTHR42988">
    <property type="entry name" value="PHOSPHOHYDROLASE"/>
    <property type="match status" value="1"/>
</dbReference>
<dbReference type="Proteomes" id="UP001369958">
    <property type="component" value="Chromosome"/>
</dbReference>